<dbReference type="KEGG" id="trg:TRUGW13939_07507"/>
<dbReference type="Pfam" id="PF01636">
    <property type="entry name" value="APH"/>
    <property type="match status" value="1"/>
</dbReference>
<reference evidence="4" key="1">
    <citation type="submission" date="2020-06" db="EMBL/GenBank/DDBJ databases">
        <title>A chromosome-scale genome assembly of Talaromyces rugulosus W13939.</title>
        <authorList>
            <person name="Wang B."/>
            <person name="Guo L."/>
            <person name="Ye K."/>
            <person name="Wang L."/>
        </authorList>
    </citation>
    <scope>NUCLEOTIDE SEQUENCE [LARGE SCALE GENOMIC DNA]</scope>
    <source>
        <strain evidence="4">W13939</strain>
    </source>
</reference>
<dbReference type="Gene3D" id="3.90.1200.10">
    <property type="match status" value="1"/>
</dbReference>
<dbReference type="Proteomes" id="UP000509510">
    <property type="component" value="Chromosome IV"/>
</dbReference>
<dbReference type="SUPFAM" id="SSF56112">
    <property type="entry name" value="Protein kinase-like (PK-like)"/>
    <property type="match status" value="1"/>
</dbReference>
<dbReference type="RefSeq" id="XP_035346539.1">
    <property type="nucleotide sequence ID" value="XM_035490646.1"/>
</dbReference>
<dbReference type="PANTHER" id="PTHR21310:SF13">
    <property type="entry name" value="AMINOGLYCOSIDE PHOSPHOTRANSFERASE DOMAIN-CONTAINING PROTEIN"/>
    <property type="match status" value="1"/>
</dbReference>
<dbReference type="PANTHER" id="PTHR21310">
    <property type="entry name" value="AMINOGLYCOSIDE PHOSPHOTRANSFERASE-RELATED-RELATED"/>
    <property type="match status" value="1"/>
</dbReference>
<dbReference type="AlphaFoldDB" id="A0A7H8R1X9"/>
<dbReference type="InterPro" id="IPR051678">
    <property type="entry name" value="AGP_Transferase"/>
</dbReference>
<dbReference type="GeneID" id="55994998"/>
<evidence type="ECO:0000313" key="3">
    <source>
        <dbReference type="EMBL" id="QKX60362.1"/>
    </source>
</evidence>
<organism evidence="3 4">
    <name type="scientific">Talaromyces rugulosus</name>
    <name type="common">Penicillium rugulosum</name>
    <dbReference type="NCBI Taxonomy" id="121627"/>
    <lineage>
        <taxon>Eukaryota</taxon>
        <taxon>Fungi</taxon>
        <taxon>Dikarya</taxon>
        <taxon>Ascomycota</taxon>
        <taxon>Pezizomycotina</taxon>
        <taxon>Eurotiomycetes</taxon>
        <taxon>Eurotiomycetidae</taxon>
        <taxon>Eurotiales</taxon>
        <taxon>Trichocomaceae</taxon>
        <taxon>Talaromyces</taxon>
        <taxon>Talaromyces sect. Islandici</taxon>
    </lineage>
</organism>
<name>A0A7H8R1X9_TALRU</name>
<evidence type="ECO:0000313" key="4">
    <source>
        <dbReference type="Proteomes" id="UP000509510"/>
    </source>
</evidence>
<gene>
    <name evidence="3" type="ORF">TRUGW13939_07507</name>
</gene>
<dbReference type="OrthoDB" id="428260at2759"/>
<keyword evidence="4" id="KW-1185">Reference proteome</keyword>
<evidence type="ECO:0000256" key="1">
    <source>
        <dbReference type="SAM" id="MobiDB-lite"/>
    </source>
</evidence>
<protein>
    <recommendedName>
        <fullName evidence="2">Aminoglycoside phosphotransferase domain-containing protein</fullName>
    </recommendedName>
</protein>
<dbReference type="InterPro" id="IPR002575">
    <property type="entry name" value="Aminoglycoside_PTrfase"/>
</dbReference>
<feature type="domain" description="Aminoglycoside phosphotransferase" evidence="2">
    <location>
        <begin position="51"/>
        <end position="300"/>
    </location>
</feature>
<sequence>MARPKHDGLGWDDTGFESSPVWAREPALDAVAKVCREKLQVDDSETCEVSFFAAGGFNKLYLAQTSLRKVLMRVSLPVYPHHKTRGEVTTLRFLRRTTDIPVPGVIAFDDTGNNEIGFEYILMELLPGVSAYKKWRTLNTFQKVALVQRMAEIQAQVARHTFTEIGTLTINDGETPQKEQPGEMVSAFFFWGNHFDYQVNRGPFRSSHDWLASYIDVIIKDQAIAKDEAEDKEDEEDADFSLALARRLLDLLPGIFPSLQNPAERSVIWHEDLSLSNILIDDLGNITGIIDWECVSAMPLWLATKLPRFLEGPTREEEPNRQAYADENPEDRQVEGGSEDDELDNEGKNELYWIHLLEYETTQLRRVYNTHMRQLRPDWDIEVQDNALKDDFIGAVFSCNQGVFLKRIARWVDAVEKGEFPRFVDVLEQRLVA</sequence>
<feature type="region of interest" description="Disordered" evidence="1">
    <location>
        <begin position="312"/>
        <end position="344"/>
    </location>
</feature>
<accession>A0A7H8R1X9</accession>
<dbReference type="InterPro" id="IPR011009">
    <property type="entry name" value="Kinase-like_dom_sf"/>
</dbReference>
<evidence type="ECO:0000259" key="2">
    <source>
        <dbReference type="Pfam" id="PF01636"/>
    </source>
</evidence>
<proteinExistence type="predicted"/>
<dbReference type="Gene3D" id="3.30.200.20">
    <property type="entry name" value="Phosphorylase Kinase, domain 1"/>
    <property type="match status" value="1"/>
</dbReference>
<dbReference type="EMBL" id="CP055901">
    <property type="protein sequence ID" value="QKX60362.1"/>
    <property type="molecule type" value="Genomic_DNA"/>
</dbReference>